<dbReference type="GO" id="GO:0005524">
    <property type="term" value="F:ATP binding"/>
    <property type="evidence" value="ECO:0007669"/>
    <property type="project" value="UniProtKB-KW"/>
</dbReference>
<evidence type="ECO:0000256" key="7">
    <source>
        <dbReference type="ARBA" id="ARBA00023146"/>
    </source>
</evidence>
<evidence type="ECO:0000313" key="12">
    <source>
        <dbReference type="EMBL" id="ORY81029.1"/>
    </source>
</evidence>
<dbReference type="InterPro" id="IPR014729">
    <property type="entry name" value="Rossmann-like_a/b/a_fold"/>
</dbReference>
<dbReference type="InterPro" id="IPR009008">
    <property type="entry name" value="Val/Leu/Ile-tRNA-synth_edit"/>
</dbReference>
<keyword evidence="4 9" id="KW-0547">Nucleotide-binding</keyword>
<evidence type="ECO:0000256" key="8">
    <source>
        <dbReference type="ARBA" id="ARBA00029936"/>
    </source>
</evidence>
<name>A0A1Y2FAT8_PROLT</name>
<feature type="domain" description="Aminoacyl-tRNA synthetase class Ia" evidence="10">
    <location>
        <begin position="97"/>
        <end position="161"/>
    </location>
</feature>
<keyword evidence="3 9" id="KW-0436">Ligase</keyword>
<protein>
    <recommendedName>
        <fullName evidence="2">valine--tRNA ligase</fullName>
        <ecNumber evidence="2">6.1.1.9</ecNumber>
    </recommendedName>
    <alternativeName>
        <fullName evidence="8">Valyl-tRNA synthetase</fullName>
    </alternativeName>
</protein>
<evidence type="ECO:0000256" key="1">
    <source>
        <dbReference type="ARBA" id="ARBA00005594"/>
    </source>
</evidence>
<dbReference type="PANTHER" id="PTHR11946">
    <property type="entry name" value="VALYL-TRNA SYNTHETASES"/>
    <property type="match status" value="1"/>
</dbReference>
<dbReference type="FunFam" id="3.40.50.620:FF:000457">
    <property type="entry name" value="Predicted protein"/>
    <property type="match status" value="1"/>
</dbReference>
<dbReference type="InterPro" id="IPR002303">
    <property type="entry name" value="Valyl-tRNA_ligase"/>
</dbReference>
<evidence type="ECO:0000256" key="9">
    <source>
        <dbReference type="RuleBase" id="RU363035"/>
    </source>
</evidence>
<feature type="domain" description="Methionyl/Valyl/Leucyl/Isoleucyl-tRNA synthetase anticodon-binding" evidence="11">
    <location>
        <begin position="684"/>
        <end position="771"/>
    </location>
</feature>
<reference evidence="12 13" key="1">
    <citation type="submission" date="2016-07" db="EMBL/GenBank/DDBJ databases">
        <title>Pervasive Adenine N6-methylation of Active Genes in Fungi.</title>
        <authorList>
            <consortium name="DOE Joint Genome Institute"/>
            <person name="Mondo S.J."/>
            <person name="Dannebaum R.O."/>
            <person name="Kuo R.C."/>
            <person name="Labutti K."/>
            <person name="Haridas S."/>
            <person name="Kuo A."/>
            <person name="Salamov A."/>
            <person name="Ahrendt S.R."/>
            <person name="Lipzen A."/>
            <person name="Sullivan W."/>
            <person name="Andreopoulos W.B."/>
            <person name="Clum A."/>
            <person name="Lindquist E."/>
            <person name="Daum C."/>
            <person name="Ramamoorthy G.K."/>
            <person name="Gryganskyi A."/>
            <person name="Culley D."/>
            <person name="Magnuson J.K."/>
            <person name="James T.Y."/>
            <person name="O'Malley M.A."/>
            <person name="Stajich J.E."/>
            <person name="Spatafora J.W."/>
            <person name="Visel A."/>
            <person name="Grigoriev I.V."/>
        </authorList>
    </citation>
    <scope>NUCLEOTIDE SEQUENCE [LARGE SCALE GENOMIC DNA]</scope>
    <source>
        <strain evidence="12 13">12-1054</strain>
    </source>
</reference>
<evidence type="ECO:0000256" key="3">
    <source>
        <dbReference type="ARBA" id="ARBA00022598"/>
    </source>
</evidence>
<evidence type="ECO:0000256" key="2">
    <source>
        <dbReference type="ARBA" id="ARBA00013169"/>
    </source>
</evidence>
<feature type="domain" description="Aminoacyl-tRNA synthetase class Ia" evidence="10">
    <location>
        <begin position="162"/>
        <end position="634"/>
    </location>
</feature>
<dbReference type="OMA" id="PKYSCRQ"/>
<evidence type="ECO:0000259" key="10">
    <source>
        <dbReference type="Pfam" id="PF00133"/>
    </source>
</evidence>
<sequence>MAWVVPASSTVISRELDATDYGNDVSGAIKDAKGKVYICGSLYLIGQVHRLLQVAQLEDTARKNVPRGPYNPALIEAWANKYLSKENTRRLTDSSIAKRFILPPPNVTGTLHIGHALTVAIQDAYVRFFKFQGEQVTWAPGMDHAGIATQTVVAKMLAKQGVDIRRLGADLDWDLEYFTLDEERSEAVIEAFGKLWQDGLVRRDVRMVNWSDRLQSVISDIEVDSLVVDTPKIIQGAEFGKIWTIAYQMVDRSGKICVQTTRPETVPGDRAIAVHPDDERYKDLIGKCVQHPLLSSVSLPIVADAMVDPLFGTGAVKLTPAHDANDYAASRRHAIELVTIFDKHGKFLPSCGLPDLVGHDRLESRSKVVEKLAAAGALITVQQHSLRLGVCSRTGAVIEPCLMPQWFIHMQPLADKVLQQDTIQMSIQTKREWLRWLENVQDWCVSRQLVWGHRVPLYRIVNTDGWFFARSFADAQKAANGKPIVQESDVLDTWFSSGILPLSAYGWPRDDTSPWRPLSFIESGPDILFFWLARMAMLCTHFTGFAPFKEILLHPLVRDSQGRKMSKSLGNVLDPLHIIDGCSLEELQAALAVGNLSAGEVSRASQDLARSYPQGIQADGADALRFALVDSTVQDSTLNLDIRSVKAARYVGGKLWNVLNFIEFHQQTQASSCVEPQNRSQIMDHWILQRLLNLQEDVHESFAKRTLHRATSSLRFFIVNDLCDTYLEFLKYDLKGLTSHEERCKVLATLRQIMVELSLLIKPFMPFLADSVTYRL</sequence>
<dbReference type="PRINTS" id="PR00986">
    <property type="entry name" value="TRNASYNTHVAL"/>
</dbReference>
<comment type="caution">
    <text evidence="12">The sequence shown here is derived from an EMBL/GenBank/DDBJ whole genome shotgun (WGS) entry which is preliminary data.</text>
</comment>
<dbReference type="PANTHER" id="PTHR11946:SF114">
    <property type="entry name" value="VALINE--TRNA LIGASE, MITOCHONDRIAL"/>
    <property type="match status" value="1"/>
</dbReference>
<dbReference type="GeneID" id="63784454"/>
<dbReference type="Gene3D" id="3.40.50.620">
    <property type="entry name" value="HUPs"/>
    <property type="match status" value="2"/>
</dbReference>
<dbReference type="Proteomes" id="UP000193685">
    <property type="component" value="Unassembled WGS sequence"/>
</dbReference>
<keyword evidence="13" id="KW-1185">Reference proteome</keyword>
<evidence type="ECO:0000259" key="11">
    <source>
        <dbReference type="Pfam" id="PF08264"/>
    </source>
</evidence>
<dbReference type="AlphaFoldDB" id="A0A1Y2FAT8"/>
<dbReference type="STRING" id="56484.A0A1Y2FAT8"/>
<feature type="non-terminal residue" evidence="12">
    <location>
        <position position="776"/>
    </location>
</feature>
<accession>A0A1Y2FAT8</accession>
<proteinExistence type="inferred from homology"/>
<dbReference type="InterPro" id="IPR009080">
    <property type="entry name" value="tRNAsynth_Ia_anticodon-bd"/>
</dbReference>
<dbReference type="EC" id="6.1.1.9" evidence="2"/>
<dbReference type="Gene3D" id="3.90.740.10">
    <property type="entry name" value="Valyl/Leucyl/Isoleucyl-tRNA synthetase, editing domain"/>
    <property type="match status" value="1"/>
</dbReference>
<dbReference type="EMBL" id="MCFI01000012">
    <property type="protein sequence ID" value="ORY81029.1"/>
    <property type="molecule type" value="Genomic_DNA"/>
</dbReference>
<dbReference type="RefSeq" id="XP_040724674.1">
    <property type="nucleotide sequence ID" value="XM_040867855.1"/>
</dbReference>
<keyword evidence="7 9" id="KW-0030">Aminoacyl-tRNA synthetase</keyword>
<keyword evidence="5 9" id="KW-0067">ATP-binding</keyword>
<dbReference type="GO" id="GO:0006438">
    <property type="term" value="P:valyl-tRNA aminoacylation"/>
    <property type="evidence" value="ECO:0007669"/>
    <property type="project" value="InterPro"/>
</dbReference>
<dbReference type="Gene3D" id="1.10.730.10">
    <property type="entry name" value="Isoleucyl-tRNA Synthetase, Domain 1"/>
    <property type="match status" value="1"/>
</dbReference>
<evidence type="ECO:0000256" key="4">
    <source>
        <dbReference type="ARBA" id="ARBA00022741"/>
    </source>
</evidence>
<dbReference type="GO" id="GO:0005829">
    <property type="term" value="C:cytosol"/>
    <property type="evidence" value="ECO:0007669"/>
    <property type="project" value="TreeGrafter"/>
</dbReference>
<dbReference type="InterPro" id="IPR001412">
    <property type="entry name" value="aa-tRNA-synth_I_CS"/>
</dbReference>
<organism evidence="12 13">
    <name type="scientific">Protomyces lactucae-debilis</name>
    <dbReference type="NCBI Taxonomy" id="2754530"/>
    <lineage>
        <taxon>Eukaryota</taxon>
        <taxon>Fungi</taxon>
        <taxon>Dikarya</taxon>
        <taxon>Ascomycota</taxon>
        <taxon>Taphrinomycotina</taxon>
        <taxon>Taphrinomycetes</taxon>
        <taxon>Taphrinales</taxon>
        <taxon>Protomycetaceae</taxon>
        <taxon>Protomyces</taxon>
    </lineage>
</organism>
<evidence type="ECO:0000256" key="5">
    <source>
        <dbReference type="ARBA" id="ARBA00022840"/>
    </source>
</evidence>
<dbReference type="Pfam" id="PF00133">
    <property type="entry name" value="tRNA-synt_1"/>
    <property type="match status" value="2"/>
</dbReference>
<dbReference type="SUPFAM" id="SSF52374">
    <property type="entry name" value="Nucleotidylyl transferase"/>
    <property type="match status" value="1"/>
</dbReference>
<dbReference type="Pfam" id="PF08264">
    <property type="entry name" value="Anticodon_1"/>
    <property type="match status" value="1"/>
</dbReference>
<dbReference type="InterPro" id="IPR002300">
    <property type="entry name" value="aa-tRNA-synth_Ia"/>
</dbReference>
<evidence type="ECO:0000256" key="6">
    <source>
        <dbReference type="ARBA" id="ARBA00022917"/>
    </source>
</evidence>
<dbReference type="OrthoDB" id="629407at2759"/>
<evidence type="ECO:0000313" key="13">
    <source>
        <dbReference type="Proteomes" id="UP000193685"/>
    </source>
</evidence>
<keyword evidence="6 9" id="KW-0648">Protein biosynthesis</keyword>
<dbReference type="SUPFAM" id="SSF50677">
    <property type="entry name" value="ValRS/IleRS/LeuRS editing domain"/>
    <property type="match status" value="1"/>
</dbReference>
<gene>
    <name evidence="12" type="ORF">BCR37DRAFT_348567</name>
</gene>
<dbReference type="SUPFAM" id="SSF47323">
    <property type="entry name" value="Anticodon-binding domain of a subclass of class I aminoacyl-tRNA synthetases"/>
    <property type="match status" value="1"/>
</dbReference>
<dbReference type="PROSITE" id="PS00178">
    <property type="entry name" value="AA_TRNA_LIGASE_I"/>
    <property type="match status" value="1"/>
</dbReference>
<dbReference type="GO" id="GO:0002161">
    <property type="term" value="F:aminoacyl-tRNA deacylase activity"/>
    <property type="evidence" value="ECO:0007669"/>
    <property type="project" value="InterPro"/>
</dbReference>
<dbReference type="InterPro" id="IPR013155">
    <property type="entry name" value="M/V/L/I-tRNA-synth_anticd-bd"/>
</dbReference>
<comment type="similarity">
    <text evidence="1 9">Belongs to the class-I aminoacyl-tRNA synthetase family.</text>
</comment>
<dbReference type="GO" id="GO:0004832">
    <property type="term" value="F:valine-tRNA ligase activity"/>
    <property type="evidence" value="ECO:0007669"/>
    <property type="project" value="UniProtKB-EC"/>
</dbReference>